<organism evidence="3 4">
    <name type="scientific">Candidatus Frankia alpina</name>
    <dbReference type="NCBI Taxonomy" id="2699483"/>
    <lineage>
        <taxon>Bacteria</taxon>
        <taxon>Bacillati</taxon>
        <taxon>Actinomycetota</taxon>
        <taxon>Actinomycetes</taxon>
        <taxon>Frankiales</taxon>
        <taxon>Frankiaceae</taxon>
        <taxon>Frankia</taxon>
    </lineage>
</organism>
<sequence>MSRRHSPARAAALTAALAAGIVAAIPGLAGVASAAPVAPGAVATSVRPVFFGDLSAIGLTTTGYLARFDTASPSRLVPIGRVTGLVGGDTSLIGIDYRVQNGRLYGVGNLGGIYVINTSNAVAILVSHLTVALSGTAFDVDFNPAANRLRIISNTGQNLRHNIDDPAGTPLINTTAVDTLLNYPPAVTAATGLTGAAYTNNDLDPSTSTTLFDLDTALDQVDVASPANSGQLVPTGRLGLPVVGNAGFDIFTQRSNGRAVGNRAFATLLIGTSYRLVEIDPLTGRVRFQGTFPRNGQVSDIAIPPTQ</sequence>
<dbReference type="Pfam" id="PF14339">
    <property type="entry name" value="DUF4394"/>
    <property type="match status" value="1"/>
</dbReference>
<dbReference type="Proteomes" id="UP000305282">
    <property type="component" value="Unassembled WGS sequence"/>
</dbReference>
<dbReference type="OrthoDB" id="531718at2"/>
<dbReference type="AlphaFoldDB" id="A0A4V3YYP2"/>
<dbReference type="InterPro" id="IPR025507">
    <property type="entry name" value="DUF4394"/>
</dbReference>
<evidence type="ECO:0000259" key="2">
    <source>
        <dbReference type="Pfam" id="PF14339"/>
    </source>
</evidence>
<reference evidence="3 4" key="1">
    <citation type="submission" date="2019-04" db="EMBL/GenBank/DDBJ databases">
        <title>Draft genome sequences for three unisolated Alnus-infective Frankia Sp+ strains, AgTrS, AiOr and AvVan, the first sequenced Frankia strains able to sporulate in-planta.</title>
        <authorList>
            <person name="Bethencourt L."/>
            <person name="Vautrin F."/>
            <person name="Taib N."/>
            <person name="Dubost A."/>
            <person name="Castro-Garcia L."/>
            <person name="Imbaud O."/>
            <person name="Abrouk D."/>
            <person name="Fournier P."/>
            <person name="Briolay J."/>
            <person name="Nguyen A."/>
            <person name="Normand P."/>
            <person name="Fernandez M.P."/>
            <person name="Brochier-Armanet C."/>
            <person name="Herrera-Belaroussi A."/>
        </authorList>
    </citation>
    <scope>NUCLEOTIDE SEQUENCE [LARGE SCALE GENOMIC DNA]</scope>
    <source>
        <strain evidence="3 4">AvVan</strain>
    </source>
</reference>
<keyword evidence="4" id="KW-1185">Reference proteome</keyword>
<feature type="domain" description="DUF4394" evidence="2">
    <location>
        <begin position="65"/>
        <end position="302"/>
    </location>
</feature>
<name>A0A4V3YYP2_9ACTN</name>
<feature type="chain" id="PRO_5020317011" evidence="1">
    <location>
        <begin position="35"/>
        <end position="307"/>
    </location>
</feature>
<proteinExistence type="predicted"/>
<gene>
    <name evidence="3" type="ORF">E7Y31_20590</name>
</gene>
<dbReference type="RefSeq" id="WP_136449441.1">
    <property type="nucleotide sequence ID" value="NZ_SSXH01000768.1"/>
</dbReference>
<evidence type="ECO:0000313" key="3">
    <source>
        <dbReference type="EMBL" id="THJ39852.1"/>
    </source>
</evidence>
<accession>A0A4V3YYP2</accession>
<protein>
    <submittedName>
        <fullName evidence="3">DUF4394 domain-containing protein</fullName>
    </submittedName>
</protein>
<keyword evidence="1" id="KW-0732">Signal</keyword>
<dbReference type="InterPro" id="IPR006311">
    <property type="entry name" value="TAT_signal"/>
</dbReference>
<feature type="signal peptide" evidence="1">
    <location>
        <begin position="1"/>
        <end position="34"/>
    </location>
</feature>
<dbReference type="EMBL" id="SSXH01000768">
    <property type="protein sequence ID" value="THJ39852.1"/>
    <property type="molecule type" value="Genomic_DNA"/>
</dbReference>
<evidence type="ECO:0000313" key="4">
    <source>
        <dbReference type="Proteomes" id="UP000305282"/>
    </source>
</evidence>
<evidence type="ECO:0000256" key="1">
    <source>
        <dbReference type="SAM" id="SignalP"/>
    </source>
</evidence>
<dbReference type="PROSITE" id="PS51318">
    <property type="entry name" value="TAT"/>
    <property type="match status" value="1"/>
</dbReference>
<comment type="caution">
    <text evidence="3">The sequence shown here is derived from an EMBL/GenBank/DDBJ whole genome shotgun (WGS) entry which is preliminary data.</text>
</comment>